<evidence type="ECO:0000313" key="2">
    <source>
        <dbReference type="Proteomes" id="UP000530038"/>
    </source>
</evidence>
<sequence length="97" mass="10413">MNPEHPDFFGIIQSAETILPASDQMARKVLMLCRGMWVRILVGVLSSSSSLYLLNTEPLGSTLPKNLSITTLLIGTGVASKSSGTVQIGYEENVLCT</sequence>
<evidence type="ECO:0000313" key="1">
    <source>
        <dbReference type="EMBL" id="MBA5231072.1"/>
    </source>
</evidence>
<name>A0ABR5Z915_9GAMM</name>
<dbReference type="EMBL" id="JACERK010000001">
    <property type="protein sequence ID" value="MBA5231072.1"/>
    <property type="molecule type" value="Genomic_DNA"/>
</dbReference>
<comment type="caution">
    <text evidence="1">The sequence shown here is derived from an EMBL/GenBank/DDBJ whole genome shotgun (WGS) entry which is preliminary data.</text>
</comment>
<organism evidence="1 2">
    <name type="scientific">Pectobacterium aroidearum</name>
    <dbReference type="NCBI Taxonomy" id="1201031"/>
    <lineage>
        <taxon>Bacteria</taxon>
        <taxon>Pseudomonadati</taxon>
        <taxon>Pseudomonadota</taxon>
        <taxon>Gammaproteobacteria</taxon>
        <taxon>Enterobacterales</taxon>
        <taxon>Pectobacteriaceae</taxon>
        <taxon>Pectobacterium</taxon>
    </lineage>
</organism>
<reference evidence="1 2" key="1">
    <citation type="submission" date="2020-07" db="EMBL/GenBank/DDBJ databases">
        <title>Characterization of Pectobacterium aroidearum strains causing soft rot on Amorphophallus konjac.</title>
        <authorList>
            <person name="Xie H."/>
        </authorList>
    </citation>
    <scope>NUCLEOTIDE SEQUENCE [LARGE SCALE GENOMIC DNA]</scope>
    <source>
        <strain evidence="1 2">MY10</strain>
    </source>
</reference>
<accession>A0ABR5Z915</accession>
<dbReference type="RefSeq" id="WP_181828545.1">
    <property type="nucleotide sequence ID" value="NZ_CP104757.1"/>
</dbReference>
<gene>
    <name evidence="1" type="ORF">H2Y56_02905</name>
</gene>
<proteinExistence type="predicted"/>
<protein>
    <submittedName>
        <fullName evidence="1">Uncharacterized protein</fullName>
    </submittedName>
</protein>
<keyword evidence="2" id="KW-1185">Reference proteome</keyword>
<dbReference type="Proteomes" id="UP000530038">
    <property type="component" value="Unassembled WGS sequence"/>
</dbReference>